<evidence type="ECO:0000313" key="2">
    <source>
        <dbReference type="Proteomes" id="UP001056120"/>
    </source>
</evidence>
<reference evidence="1 2" key="2">
    <citation type="journal article" date="2022" name="Mol. Ecol. Resour.">
        <title>The genomes of chicory, endive, great burdock and yacon provide insights into Asteraceae paleo-polyploidization history and plant inulin production.</title>
        <authorList>
            <person name="Fan W."/>
            <person name="Wang S."/>
            <person name="Wang H."/>
            <person name="Wang A."/>
            <person name="Jiang F."/>
            <person name="Liu H."/>
            <person name="Zhao H."/>
            <person name="Xu D."/>
            <person name="Zhang Y."/>
        </authorList>
    </citation>
    <scope>NUCLEOTIDE SEQUENCE [LARGE SCALE GENOMIC DNA]</scope>
    <source>
        <strain evidence="2">cv. Yunnan</strain>
        <tissue evidence="1">Leaves</tissue>
    </source>
</reference>
<accession>A0ACB9JJF7</accession>
<proteinExistence type="predicted"/>
<reference evidence="2" key="1">
    <citation type="journal article" date="2022" name="Mol. Ecol. Resour.">
        <title>The genomes of chicory, endive, great burdock and yacon provide insights into Asteraceae palaeo-polyploidization history and plant inulin production.</title>
        <authorList>
            <person name="Fan W."/>
            <person name="Wang S."/>
            <person name="Wang H."/>
            <person name="Wang A."/>
            <person name="Jiang F."/>
            <person name="Liu H."/>
            <person name="Zhao H."/>
            <person name="Xu D."/>
            <person name="Zhang Y."/>
        </authorList>
    </citation>
    <scope>NUCLEOTIDE SEQUENCE [LARGE SCALE GENOMIC DNA]</scope>
    <source>
        <strain evidence="2">cv. Yunnan</strain>
    </source>
</reference>
<comment type="caution">
    <text evidence="1">The sequence shown here is derived from an EMBL/GenBank/DDBJ whole genome shotgun (WGS) entry which is preliminary data.</text>
</comment>
<dbReference type="EMBL" id="CM042020">
    <property type="protein sequence ID" value="KAI3820262.1"/>
    <property type="molecule type" value="Genomic_DNA"/>
</dbReference>
<gene>
    <name evidence="1" type="ORF">L1987_07806</name>
</gene>
<dbReference type="Proteomes" id="UP001056120">
    <property type="component" value="Linkage Group LG03"/>
</dbReference>
<sequence>MENSGDKFASLLIPNCQRTASQEEKLQSCPFARESKVLPDDIQLSSSTEEASEQATGIEMVSLPDSFDEYQTPPEQPSYSQNSSNDGHVRIVDLANDSDNLDTEKIDVGDRVDEIDAAKSVIEALETEVISSPEEDAHQVFVEMPQREQETSNREKRKLPFLMKTQRQNNSYSKHEWFKVSLNRVLKMARSKGGGGGGVDDDVDIDFLETATMRGLTLPHPRWWPTEGFND</sequence>
<evidence type="ECO:0000313" key="1">
    <source>
        <dbReference type="EMBL" id="KAI3820262.1"/>
    </source>
</evidence>
<organism evidence="1 2">
    <name type="scientific">Smallanthus sonchifolius</name>
    <dbReference type="NCBI Taxonomy" id="185202"/>
    <lineage>
        <taxon>Eukaryota</taxon>
        <taxon>Viridiplantae</taxon>
        <taxon>Streptophyta</taxon>
        <taxon>Embryophyta</taxon>
        <taxon>Tracheophyta</taxon>
        <taxon>Spermatophyta</taxon>
        <taxon>Magnoliopsida</taxon>
        <taxon>eudicotyledons</taxon>
        <taxon>Gunneridae</taxon>
        <taxon>Pentapetalae</taxon>
        <taxon>asterids</taxon>
        <taxon>campanulids</taxon>
        <taxon>Asterales</taxon>
        <taxon>Asteraceae</taxon>
        <taxon>Asteroideae</taxon>
        <taxon>Heliantheae alliance</taxon>
        <taxon>Millerieae</taxon>
        <taxon>Smallanthus</taxon>
    </lineage>
</organism>
<name>A0ACB9JJF7_9ASTR</name>
<keyword evidence="2" id="KW-1185">Reference proteome</keyword>
<protein>
    <submittedName>
        <fullName evidence="1">Uncharacterized protein</fullName>
    </submittedName>
</protein>